<feature type="domain" description="Tyrosinase copper-binding" evidence="1">
    <location>
        <begin position="246"/>
        <end position="257"/>
    </location>
</feature>
<name>A0AAN9LP48_CANGL</name>
<dbReference type="EMBL" id="JAYMYQ010000004">
    <property type="protein sequence ID" value="KAK7339496.1"/>
    <property type="molecule type" value="Genomic_DNA"/>
</dbReference>
<comment type="caution">
    <text evidence="2">The sequence shown here is derived from an EMBL/GenBank/DDBJ whole genome shotgun (WGS) entry which is preliminary data.</text>
</comment>
<dbReference type="Proteomes" id="UP001367508">
    <property type="component" value="Unassembled WGS sequence"/>
</dbReference>
<accession>A0AAN9LP48</accession>
<dbReference type="InterPro" id="IPR002227">
    <property type="entry name" value="Tyrosinase_Cu-bd"/>
</dbReference>
<evidence type="ECO:0000313" key="2">
    <source>
        <dbReference type="EMBL" id="KAK7339496.1"/>
    </source>
</evidence>
<dbReference type="PROSITE" id="PS00498">
    <property type="entry name" value="TYROSINASE_2"/>
    <property type="match status" value="1"/>
</dbReference>
<dbReference type="GO" id="GO:0016491">
    <property type="term" value="F:oxidoreductase activity"/>
    <property type="evidence" value="ECO:0007669"/>
    <property type="project" value="InterPro"/>
</dbReference>
<keyword evidence="3" id="KW-1185">Reference proteome</keyword>
<organism evidence="2 3">
    <name type="scientific">Canavalia gladiata</name>
    <name type="common">Sword bean</name>
    <name type="synonym">Dolichos gladiatus</name>
    <dbReference type="NCBI Taxonomy" id="3824"/>
    <lineage>
        <taxon>Eukaryota</taxon>
        <taxon>Viridiplantae</taxon>
        <taxon>Streptophyta</taxon>
        <taxon>Embryophyta</taxon>
        <taxon>Tracheophyta</taxon>
        <taxon>Spermatophyta</taxon>
        <taxon>Magnoliopsida</taxon>
        <taxon>eudicotyledons</taxon>
        <taxon>Gunneridae</taxon>
        <taxon>Pentapetalae</taxon>
        <taxon>rosids</taxon>
        <taxon>fabids</taxon>
        <taxon>Fabales</taxon>
        <taxon>Fabaceae</taxon>
        <taxon>Papilionoideae</taxon>
        <taxon>50 kb inversion clade</taxon>
        <taxon>NPAAA clade</taxon>
        <taxon>indigoferoid/millettioid clade</taxon>
        <taxon>Phaseoleae</taxon>
        <taxon>Canavalia</taxon>
    </lineage>
</organism>
<reference evidence="2 3" key="1">
    <citation type="submission" date="2024-01" db="EMBL/GenBank/DDBJ databases">
        <title>The genomes of 5 underutilized Papilionoideae crops provide insights into root nodulation and disease resistanc.</title>
        <authorList>
            <person name="Jiang F."/>
        </authorList>
    </citation>
    <scope>NUCLEOTIDE SEQUENCE [LARGE SCALE GENOMIC DNA]</scope>
    <source>
        <strain evidence="2">LVBAO_FW01</strain>
        <tissue evidence="2">Leaves</tissue>
    </source>
</reference>
<sequence length="280" mass="31653">MRGLNTGLGCLDNVPTIRPRHWLHACREVGPLLHVRTINYIQDASGSIKPVTRAMPFISGNPRRLQEAKLLHHYYHSEANYSRDLQEFVKRNAIVTINLPVVRIHIELLSFANRQPLILKPTQSIHGRRINSLFAIIIAAITFGYGSLQRAKLPSAATNACLLLFVDENPCEDLAHMTHSEECGFHLMVDTADLESFLIQEVIKKARLTCYGIGTRLALKPVKLNPSSCSLQISLPKLYNDLNYGDPVFFLCHHDEDKLEKTRLKLRMLLGGTQKMLPRS</sequence>
<gene>
    <name evidence="2" type="ORF">VNO77_20167</name>
</gene>
<evidence type="ECO:0000259" key="1">
    <source>
        <dbReference type="PROSITE" id="PS00498"/>
    </source>
</evidence>
<protein>
    <recommendedName>
        <fullName evidence="1">Tyrosinase copper-binding domain-containing protein</fullName>
    </recommendedName>
</protein>
<evidence type="ECO:0000313" key="3">
    <source>
        <dbReference type="Proteomes" id="UP001367508"/>
    </source>
</evidence>
<dbReference type="AlphaFoldDB" id="A0AAN9LP48"/>
<proteinExistence type="predicted"/>